<reference evidence="2" key="1">
    <citation type="journal article" date="2022" name="Mol. Ecol. Resour.">
        <title>The genomes of chicory, endive, great burdock and yacon provide insights into Asteraceae palaeo-polyploidization history and plant inulin production.</title>
        <authorList>
            <person name="Fan W."/>
            <person name="Wang S."/>
            <person name="Wang H."/>
            <person name="Wang A."/>
            <person name="Jiang F."/>
            <person name="Liu H."/>
            <person name="Zhao H."/>
            <person name="Xu D."/>
            <person name="Zhang Y."/>
        </authorList>
    </citation>
    <scope>NUCLEOTIDE SEQUENCE [LARGE SCALE GENOMIC DNA]</scope>
    <source>
        <strain evidence="2">cv. Yunnan</strain>
    </source>
</reference>
<name>A0ACB9AX82_9ASTR</name>
<sequence length="618" mass="68513">MLLVYLFHFQIYNLNNSCRVSRMASESDSSSQPQTEGGDFKASASTVSDQNNSLAVDSSSVESTPIVSSSDEVPNFPKPTMPEQNNLQAGNTGKWAIARLASGFGLHLAQKTSGANANAGGVTSSSPSAVLQSVGKGLVDTSLGAVKAVQVRARHMVSQNKRRYQEGGFDLDLTYITDNIIAMGFPAGDMSSGLFGYFEGFYRNHMEEVIKFFETHHKDRYKVYNLCSERLYDASLFAGKVACFPFNDHNCPPINLIPSFCQSAYSWLKDDILNVVVVHCKAGKARTGLMICSLLLFLKFFPTAHECIDYYNQRRCVDGKGLILPSQIRYVKYFERILADFNGESPPGRRCMLRGFRLHECPYWVRPSITISDHNGILFTTRKHPKTKNLMPEDFWIRAPTKGIVVFALPGERGLTELTGDFKIQFHDRQGDFYCWLNTTMMENRLLLNGSDFDDFDKRKLPVPGFKVEIVMIDYDGTMPEKYKANEKPSISSNDSSPSYKASNSGQNKASNDQENDNVFSDSDDEDKAVSVKTSSTNAIPGPGTAPTPPQLSGKTEAQVTTLTKNTQQLTLNSKQQSKSDNKQAERLIPNLNSGDIKAIAADASVFSFGDDEDFESE</sequence>
<organism evidence="1 2">
    <name type="scientific">Smallanthus sonchifolius</name>
    <dbReference type="NCBI Taxonomy" id="185202"/>
    <lineage>
        <taxon>Eukaryota</taxon>
        <taxon>Viridiplantae</taxon>
        <taxon>Streptophyta</taxon>
        <taxon>Embryophyta</taxon>
        <taxon>Tracheophyta</taxon>
        <taxon>Spermatophyta</taxon>
        <taxon>Magnoliopsida</taxon>
        <taxon>eudicotyledons</taxon>
        <taxon>Gunneridae</taxon>
        <taxon>Pentapetalae</taxon>
        <taxon>asterids</taxon>
        <taxon>campanulids</taxon>
        <taxon>Asterales</taxon>
        <taxon>Asteraceae</taxon>
        <taxon>Asteroideae</taxon>
        <taxon>Heliantheae alliance</taxon>
        <taxon>Millerieae</taxon>
        <taxon>Smallanthus</taxon>
    </lineage>
</organism>
<accession>A0ACB9AX82</accession>
<protein>
    <submittedName>
        <fullName evidence="1">Uncharacterized protein</fullName>
    </submittedName>
</protein>
<comment type="caution">
    <text evidence="1">The sequence shown here is derived from an EMBL/GenBank/DDBJ whole genome shotgun (WGS) entry which is preliminary data.</text>
</comment>
<dbReference type="EMBL" id="CM042041">
    <property type="protein sequence ID" value="KAI3713035.1"/>
    <property type="molecule type" value="Genomic_DNA"/>
</dbReference>
<dbReference type="Proteomes" id="UP001056120">
    <property type="component" value="Linkage Group LG24"/>
</dbReference>
<gene>
    <name evidence="1" type="ORF">L1987_71605</name>
</gene>
<evidence type="ECO:0000313" key="2">
    <source>
        <dbReference type="Proteomes" id="UP001056120"/>
    </source>
</evidence>
<proteinExistence type="predicted"/>
<evidence type="ECO:0000313" key="1">
    <source>
        <dbReference type="EMBL" id="KAI3713035.1"/>
    </source>
</evidence>
<reference evidence="1 2" key="2">
    <citation type="journal article" date="2022" name="Mol. Ecol. Resour.">
        <title>The genomes of chicory, endive, great burdock and yacon provide insights into Asteraceae paleo-polyploidization history and plant inulin production.</title>
        <authorList>
            <person name="Fan W."/>
            <person name="Wang S."/>
            <person name="Wang H."/>
            <person name="Wang A."/>
            <person name="Jiang F."/>
            <person name="Liu H."/>
            <person name="Zhao H."/>
            <person name="Xu D."/>
            <person name="Zhang Y."/>
        </authorList>
    </citation>
    <scope>NUCLEOTIDE SEQUENCE [LARGE SCALE GENOMIC DNA]</scope>
    <source>
        <strain evidence="2">cv. Yunnan</strain>
        <tissue evidence="1">Leaves</tissue>
    </source>
</reference>
<keyword evidence="2" id="KW-1185">Reference proteome</keyword>